<accession>A0ABR2Z748</accession>
<comment type="caution">
    <text evidence="2">The sequence shown here is derived from an EMBL/GenBank/DDBJ whole genome shotgun (WGS) entry which is preliminary data.</text>
</comment>
<reference evidence="2 3" key="1">
    <citation type="submission" date="2024-05" db="EMBL/GenBank/DDBJ databases">
        <title>A draft genome resource for the thread blight pathogen Marasmius tenuissimus strain MS-2.</title>
        <authorList>
            <person name="Yulfo-Soto G.E."/>
            <person name="Baruah I.K."/>
            <person name="Amoako-Attah I."/>
            <person name="Bukari Y."/>
            <person name="Meinhardt L.W."/>
            <person name="Bailey B.A."/>
            <person name="Cohen S.P."/>
        </authorList>
    </citation>
    <scope>NUCLEOTIDE SEQUENCE [LARGE SCALE GENOMIC DNA]</scope>
    <source>
        <strain evidence="2 3">MS-2</strain>
    </source>
</reference>
<protein>
    <submittedName>
        <fullName evidence="2">Uncharacterized protein</fullName>
    </submittedName>
</protein>
<dbReference type="Proteomes" id="UP001437256">
    <property type="component" value="Unassembled WGS sequence"/>
</dbReference>
<evidence type="ECO:0000313" key="3">
    <source>
        <dbReference type="Proteomes" id="UP001437256"/>
    </source>
</evidence>
<keyword evidence="3" id="KW-1185">Reference proteome</keyword>
<name>A0ABR2Z748_9AGAR</name>
<feature type="region of interest" description="Disordered" evidence="1">
    <location>
        <begin position="216"/>
        <end position="241"/>
    </location>
</feature>
<gene>
    <name evidence="2" type="ORF">AAF712_015859</name>
</gene>
<proteinExistence type="predicted"/>
<dbReference type="EMBL" id="JBBXMP010000514">
    <property type="protein sequence ID" value="KAL0057497.1"/>
    <property type="molecule type" value="Genomic_DNA"/>
</dbReference>
<evidence type="ECO:0000256" key="1">
    <source>
        <dbReference type="SAM" id="MobiDB-lite"/>
    </source>
</evidence>
<organism evidence="2 3">
    <name type="scientific">Marasmius tenuissimus</name>
    <dbReference type="NCBI Taxonomy" id="585030"/>
    <lineage>
        <taxon>Eukaryota</taxon>
        <taxon>Fungi</taxon>
        <taxon>Dikarya</taxon>
        <taxon>Basidiomycota</taxon>
        <taxon>Agaricomycotina</taxon>
        <taxon>Agaricomycetes</taxon>
        <taxon>Agaricomycetidae</taxon>
        <taxon>Agaricales</taxon>
        <taxon>Marasmiineae</taxon>
        <taxon>Marasmiaceae</taxon>
        <taxon>Marasmius</taxon>
    </lineage>
</organism>
<sequence length="313" mass="34789">MIELKLARELLEGLDLADLKSLATKTHERSSRRGGVSRDDLLQTLSTKKLIFDAKALKKEWTGDLGDAEKVIRRLLAAGQLTLDDLSGEHHRSESPLTPPPPEQEFCGTVTALLSYLLASESAFVVVHAPDEPVNIGLHATQLAELIENSLDKDEIVGEDLLQVDTWWFKVNAKQEVNWRVEPGVQVSHLPVYSLSILLCRNPLVHGASFQLGSTLPPPVNKGKKKGRSYPRGDLPPNAAHRNKHLNAHAYIKEHWINDPNFERIRNADPVGFTVEALVELADWMRNVHNNVKANSSSKNVALTVYESKHLVG</sequence>
<evidence type="ECO:0000313" key="2">
    <source>
        <dbReference type="EMBL" id="KAL0057497.1"/>
    </source>
</evidence>